<proteinExistence type="inferred from homology"/>
<accession>A0ABD2RWJ6</accession>
<dbReference type="Proteomes" id="UP001627284">
    <property type="component" value="Unassembled WGS sequence"/>
</dbReference>
<dbReference type="FunFam" id="3.40.50.2000:FF:000071">
    <property type="entry name" value="Glycosyltransferase"/>
    <property type="match status" value="1"/>
</dbReference>
<dbReference type="PANTHER" id="PTHR48047:SF186">
    <property type="entry name" value="UDP-GLYCOSYLTRANSFERASE 73C2-LIKE"/>
    <property type="match status" value="1"/>
</dbReference>
<evidence type="ECO:0000256" key="3">
    <source>
        <dbReference type="ARBA" id="ARBA00022679"/>
    </source>
</evidence>
<dbReference type="EMBL" id="JBJKTR010000018">
    <property type="protein sequence ID" value="KAL3335752.1"/>
    <property type="molecule type" value="Genomic_DNA"/>
</dbReference>
<dbReference type="AlphaFoldDB" id="A0ABD2RWJ6"/>
<dbReference type="InterPro" id="IPR002213">
    <property type="entry name" value="UDP_glucos_trans"/>
</dbReference>
<organism evidence="6 7">
    <name type="scientific">Solanum stoloniferum</name>
    <dbReference type="NCBI Taxonomy" id="62892"/>
    <lineage>
        <taxon>Eukaryota</taxon>
        <taxon>Viridiplantae</taxon>
        <taxon>Streptophyta</taxon>
        <taxon>Embryophyta</taxon>
        <taxon>Tracheophyta</taxon>
        <taxon>Spermatophyta</taxon>
        <taxon>Magnoliopsida</taxon>
        <taxon>eudicotyledons</taxon>
        <taxon>Gunneridae</taxon>
        <taxon>Pentapetalae</taxon>
        <taxon>asterids</taxon>
        <taxon>lamiids</taxon>
        <taxon>Solanales</taxon>
        <taxon>Solanaceae</taxon>
        <taxon>Solanoideae</taxon>
        <taxon>Solaneae</taxon>
        <taxon>Solanum</taxon>
    </lineage>
</organism>
<keyword evidence="7" id="KW-1185">Reference proteome</keyword>
<evidence type="ECO:0000256" key="2">
    <source>
        <dbReference type="ARBA" id="ARBA00022676"/>
    </source>
</evidence>
<keyword evidence="3 4" id="KW-0808">Transferase</keyword>
<reference evidence="6 7" key="1">
    <citation type="submission" date="2024-05" db="EMBL/GenBank/DDBJ databases">
        <title>De novo assembly of an allotetraploid wild potato.</title>
        <authorList>
            <person name="Hosaka A.J."/>
        </authorList>
    </citation>
    <scope>NUCLEOTIDE SEQUENCE [LARGE SCALE GENOMIC DNA]</scope>
    <source>
        <tissue evidence="6">Young leaves</tissue>
    </source>
</reference>
<evidence type="ECO:0000256" key="4">
    <source>
        <dbReference type="RuleBase" id="RU003718"/>
    </source>
</evidence>
<dbReference type="EC" id="2.4.1.-" evidence="5"/>
<dbReference type="Gene3D" id="3.40.50.2000">
    <property type="entry name" value="Glycogen Phosphorylase B"/>
    <property type="match status" value="2"/>
</dbReference>
<name>A0ABD2RWJ6_9SOLN</name>
<dbReference type="SUPFAM" id="SSF53756">
    <property type="entry name" value="UDP-Glycosyltransferase/glycogen phosphorylase"/>
    <property type="match status" value="1"/>
</dbReference>
<protein>
    <recommendedName>
        <fullName evidence="5">Glycosyltransferase</fullName>
        <ecNumber evidence="5">2.4.1.-</ecNumber>
    </recommendedName>
</protein>
<dbReference type="Pfam" id="PF00201">
    <property type="entry name" value="UDPGT"/>
    <property type="match status" value="1"/>
</dbReference>
<gene>
    <name evidence="6" type="ORF">AABB24_031795</name>
</gene>
<evidence type="ECO:0000313" key="7">
    <source>
        <dbReference type="Proteomes" id="UP001627284"/>
    </source>
</evidence>
<comment type="similarity">
    <text evidence="1 4">Belongs to the UDP-glycosyltransferase family.</text>
</comment>
<dbReference type="PROSITE" id="PS00375">
    <property type="entry name" value="UDPGT"/>
    <property type="match status" value="1"/>
</dbReference>
<evidence type="ECO:0000256" key="1">
    <source>
        <dbReference type="ARBA" id="ARBA00009995"/>
    </source>
</evidence>
<dbReference type="FunFam" id="3.40.50.2000:FF:000047">
    <property type="entry name" value="Glycosyltransferase"/>
    <property type="match status" value="1"/>
</dbReference>
<evidence type="ECO:0000313" key="6">
    <source>
        <dbReference type="EMBL" id="KAL3335752.1"/>
    </source>
</evidence>
<dbReference type="CDD" id="cd03784">
    <property type="entry name" value="GT1_Gtf-like"/>
    <property type="match status" value="1"/>
</dbReference>
<dbReference type="GO" id="GO:0046527">
    <property type="term" value="F:glucosyltransferase activity"/>
    <property type="evidence" value="ECO:0007669"/>
    <property type="project" value="UniProtKB-ARBA"/>
</dbReference>
<comment type="caution">
    <text evidence="6">The sequence shown here is derived from an EMBL/GenBank/DDBJ whole genome shotgun (WGS) entry which is preliminary data.</text>
</comment>
<dbReference type="InterPro" id="IPR035595">
    <property type="entry name" value="UDP_glycos_trans_CS"/>
</dbReference>
<keyword evidence="2 4" id="KW-0328">Glycosyltransferase</keyword>
<dbReference type="PANTHER" id="PTHR48047">
    <property type="entry name" value="GLYCOSYLTRANSFERASE"/>
    <property type="match status" value="1"/>
</dbReference>
<evidence type="ECO:0000256" key="5">
    <source>
        <dbReference type="RuleBase" id="RU362057"/>
    </source>
</evidence>
<sequence length="497" mass="55398">MTKLAELNFVVIPLLSTSHLIPLADMAKLLAMQGVTVTLLTTALNAARFTAAIDRAIRSGLLIQVVELEFKGKEAGFPEGCENHNDAPGLNYRRQFFAAIDMLQEEAEKALEEMKPKPSCIISDAFVTWTVDTADKFQIPRIVFDGMSCFTQMCRHNLHILNDQKKIPESGTFVIPDLPGRIEVTKTQLPSHFNPVGTVYIQDIRDRIRAAEKSAYGVVINSFEELEQRYVDKFRKLYDNRVWCIGPLSLCNNDDLDKVQRGNKALFDKESSLKKWLDSRQAETVVYACFGSLGRLTVVQFVELALGLEASGYPFILVIKTGEGQAPIEEWISKNGFEERTKERGLLIRGWSPQVVILSHPAVGGFLTHCGWNSTVEGISAGVPLITWPLFAEQFLNEKFLVQVLKIAAGVGCKSIVPLGEEEKFEVQVSSNAVTEVIIKVMDKEKEGNKIRKRARELGEMAKRAVDGGGSSHLNVTLLIKEIQEFQLNQSDKNALV</sequence>